<keyword evidence="11" id="KW-1185">Reference proteome</keyword>
<feature type="compositionally biased region" description="Low complexity" evidence="6">
    <location>
        <begin position="367"/>
        <end position="379"/>
    </location>
</feature>
<feature type="compositionally biased region" description="Low complexity" evidence="6">
    <location>
        <begin position="214"/>
        <end position="235"/>
    </location>
</feature>
<evidence type="ECO:0000256" key="6">
    <source>
        <dbReference type="SAM" id="MobiDB-lite"/>
    </source>
</evidence>
<feature type="compositionally biased region" description="Pro residues" evidence="6">
    <location>
        <begin position="380"/>
        <end position="402"/>
    </location>
</feature>
<comment type="subcellular location">
    <subcellularLocation>
        <location evidence="1">Cell membrane</location>
        <topology evidence="1">Single-pass membrane protein</topology>
    </subcellularLocation>
</comment>
<keyword evidence="4 7" id="KW-1133">Transmembrane helix</keyword>
<evidence type="ECO:0000256" key="2">
    <source>
        <dbReference type="ARBA" id="ARBA00022475"/>
    </source>
</evidence>
<evidence type="ECO:0000256" key="5">
    <source>
        <dbReference type="ARBA" id="ARBA00023136"/>
    </source>
</evidence>
<dbReference type="GO" id="GO:0005886">
    <property type="term" value="C:plasma membrane"/>
    <property type="evidence" value="ECO:0007669"/>
    <property type="project" value="UniProtKB-SubCell"/>
</dbReference>
<evidence type="ECO:0000259" key="9">
    <source>
        <dbReference type="Pfam" id="PF09922"/>
    </source>
</evidence>
<feature type="compositionally biased region" description="Pro residues" evidence="6">
    <location>
        <begin position="35"/>
        <end position="63"/>
    </location>
</feature>
<gene>
    <name evidence="10" type="ORF">GA0070603_4838</name>
</gene>
<organism evidence="10 11">
    <name type="scientific">Micromonospora chersina</name>
    <dbReference type="NCBI Taxonomy" id="47854"/>
    <lineage>
        <taxon>Bacteria</taxon>
        <taxon>Bacillati</taxon>
        <taxon>Actinomycetota</taxon>
        <taxon>Actinomycetes</taxon>
        <taxon>Micromonosporales</taxon>
        <taxon>Micromonosporaceae</taxon>
        <taxon>Micromonospora</taxon>
    </lineage>
</organism>
<keyword evidence="5 7" id="KW-0472">Membrane</keyword>
<protein>
    <submittedName>
        <fullName evidence="10">Phage shock protein C (PspC) family protein</fullName>
    </submittedName>
</protein>
<evidence type="ECO:0000259" key="8">
    <source>
        <dbReference type="Pfam" id="PF04024"/>
    </source>
</evidence>
<keyword evidence="3 7" id="KW-0812">Transmembrane</keyword>
<dbReference type="RefSeq" id="WP_091318181.1">
    <property type="nucleotide sequence ID" value="NZ_FMIB01000002.1"/>
</dbReference>
<feature type="transmembrane region" description="Helical" evidence="7">
    <location>
        <begin position="457"/>
        <end position="478"/>
    </location>
</feature>
<dbReference type="Proteomes" id="UP000198605">
    <property type="component" value="Unassembled WGS sequence"/>
</dbReference>
<dbReference type="OrthoDB" id="3208990at2"/>
<dbReference type="InterPro" id="IPR052027">
    <property type="entry name" value="PspC"/>
</dbReference>
<evidence type="ECO:0000256" key="4">
    <source>
        <dbReference type="ARBA" id="ARBA00022989"/>
    </source>
</evidence>
<dbReference type="Pfam" id="PF09922">
    <property type="entry name" value="LiaF-like_C"/>
    <property type="match status" value="1"/>
</dbReference>
<feature type="transmembrane region" description="Helical" evidence="7">
    <location>
        <begin position="485"/>
        <end position="505"/>
    </location>
</feature>
<dbReference type="InterPro" id="IPR007168">
    <property type="entry name" value="Phageshock_PspC_N"/>
</dbReference>
<feature type="region of interest" description="Disordered" evidence="6">
    <location>
        <begin position="196"/>
        <end position="428"/>
    </location>
</feature>
<dbReference type="PANTHER" id="PTHR33885">
    <property type="entry name" value="PHAGE SHOCK PROTEIN C"/>
    <property type="match status" value="1"/>
</dbReference>
<dbReference type="Pfam" id="PF04024">
    <property type="entry name" value="PspC"/>
    <property type="match status" value="1"/>
</dbReference>
<accession>A0A1C6VR90</accession>
<evidence type="ECO:0000256" key="3">
    <source>
        <dbReference type="ARBA" id="ARBA00022692"/>
    </source>
</evidence>
<sequence>MTEDAARPPRPGAAAQDGPPPPPPGPAPTAADATAPPPAGATPPPTGGTPFADPPPAGYAPPPGGAGFTSRYGLVRPREGRYLAGVCAAIGRATNTDPVLWRVLLAVLGFFGGIGILVYVTAWLIIPGEGDTASPVESMLGRGRSSMSPITVIVLSIVVAVGFGYVVTNGFRAILLGAVILIGGALLLNRDQRDPAARTAAPGAPPGPPPGPVPAVAWPAPSAAAPAPDVPAAAGPVPPPAAPSAPWSGAPAEAMAWSGEPPVTGPPATRPEPGYPPARPEPGYPPATGPEPGYPPAARPEPGYPPSAPPEPGYPAAPVSAAGWPATTAARPAWSEPQPTAAFPPAVPGSRSGEAWPVTEPVPAWSAAPTTGLPAGGPAAVPPPAPVGAPLPPGGYRPPFAPHGPYAGSAPPAPPAPARPARPPKRPKERSALGAITFSLIFLALGVVTMLDLLDVFPVGAAGYFAAVLATIGLGLLVGTWFGRARWLIALGLVTAAALGIATVADSYDRVRGIDGNVTWAPADYRDLADRYENNFGDAVLDLRNVDFDKKDTQVTVAVNFGKATVVVPPNVDVTTVADVNAGDATVFGRRAGGLNGRQWENTDLGPDGRGGGTLRLLVHVNAGNLEVTR</sequence>
<feature type="transmembrane region" description="Helical" evidence="7">
    <location>
        <begin position="147"/>
        <end position="165"/>
    </location>
</feature>
<dbReference type="PANTHER" id="PTHR33885:SF3">
    <property type="entry name" value="PHAGE SHOCK PROTEIN C"/>
    <property type="match status" value="1"/>
</dbReference>
<feature type="domain" description="Cell wall-active antibiotics response LiaF-like C-terminal" evidence="9">
    <location>
        <begin position="533"/>
        <end position="628"/>
    </location>
</feature>
<feature type="compositionally biased region" description="Pro residues" evidence="6">
    <location>
        <begin position="18"/>
        <end position="27"/>
    </location>
</feature>
<reference evidence="11" key="1">
    <citation type="submission" date="2016-06" db="EMBL/GenBank/DDBJ databases">
        <authorList>
            <person name="Varghese N."/>
            <person name="Submissions Spin"/>
        </authorList>
    </citation>
    <scope>NUCLEOTIDE SEQUENCE [LARGE SCALE GENOMIC DNA]</scope>
    <source>
        <strain evidence="11">DSM 44151</strain>
    </source>
</reference>
<name>A0A1C6VR90_9ACTN</name>
<feature type="compositionally biased region" description="Low complexity" evidence="6">
    <location>
        <begin position="244"/>
        <end position="254"/>
    </location>
</feature>
<feature type="compositionally biased region" description="Pro residues" evidence="6">
    <location>
        <begin position="263"/>
        <end position="315"/>
    </location>
</feature>
<dbReference type="AlphaFoldDB" id="A0A1C6VR90"/>
<evidence type="ECO:0000256" key="1">
    <source>
        <dbReference type="ARBA" id="ARBA00004162"/>
    </source>
</evidence>
<feature type="domain" description="Phage shock protein PspC N-terminal" evidence="8">
    <location>
        <begin position="74"/>
        <end position="128"/>
    </location>
</feature>
<feature type="compositionally biased region" description="Pro residues" evidence="6">
    <location>
        <begin position="203"/>
        <end position="213"/>
    </location>
</feature>
<feature type="region of interest" description="Disordered" evidence="6">
    <location>
        <begin position="1"/>
        <end position="63"/>
    </location>
</feature>
<keyword evidence="2" id="KW-1003">Cell membrane</keyword>
<evidence type="ECO:0000256" key="7">
    <source>
        <dbReference type="SAM" id="Phobius"/>
    </source>
</evidence>
<feature type="transmembrane region" description="Helical" evidence="7">
    <location>
        <begin position="103"/>
        <end position="126"/>
    </location>
</feature>
<dbReference type="EMBL" id="FMIB01000002">
    <property type="protein sequence ID" value="SCL68707.1"/>
    <property type="molecule type" value="Genomic_DNA"/>
</dbReference>
<proteinExistence type="predicted"/>
<feature type="transmembrane region" description="Helical" evidence="7">
    <location>
        <begin position="432"/>
        <end position="451"/>
    </location>
</feature>
<evidence type="ECO:0000313" key="11">
    <source>
        <dbReference type="Proteomes" id="UP000198605"/>
    </source>
</evidence>
<dbReference type="InterPro" id="IPR024425">
    <property type="entry name" value="LiaF-like_C"/>
</dbReference>
<evidence type="ECO:0000313" key="10">
    <source>
        <dbReference type="EMBL" id="SCL68707.1"/>
    </source>
</evidence>
<dbReference type="GeneID" id="43281459"/>
<feature type="compositionally biased region" description="Pro residues" evidence="6">
    <location>
        <begin position="411"/>
        <end position="421"/>
    </location>
</feature>
<dbReference type="STRING" id="47854.GA0070603_4838"/>